<sequence>MISNIETGQFIISITKIDVNGVPVEKTTVYPDGKEVTEVL</sequence>
<organism evidence="1 2">
    <name type="scientific">Methanomethylovorans hollandica (strain DSM 15978 / NBRC 107637 / DMS1)</name>
    <dbReference type="NCBI Taxonomy" id="867904"/>
    <lineage>
        <taxon>Archaea</taxon>
        <taxon>Methanobacteriati</taxon>
        <taxon>Methanobacteriota</taxon>
        <taxon>Stenosarchaea group</taxon>
        <taxon>Methanomicrobia</taxon>
        <taxon>Methanosarcinales</taxon>
        <taxon>Methanosarcinaceae</taxon>
        <taxon>Methanomethylovorans</taxon>
    </lineage>
</organism>
<dbReference type="GeneID" id="80458392"/>
<dbReference type="EMBL" id="CP003362">
    <property type="protein sequence ID" value="AGB49464.1"/>
    <property type="molecule type" value="Genomic_DNA"/>
</dbReference>
<keyword evidence="2" id="KW-1185">Reference proteome</keyword>
<dbReference type="AlphaFoldDB" id="L0KZP4"/>
<name>L0KZP4_METHD</name>
<dbReference type="KEGG" id="mhz:Metho_1234"/>
<dbReference type="HOGENOM" id="CLU_3282847_0_0_2"/>
<evidence type="ECO:0000313" key="1">
    <source>
        <dbReference type="EMBL" id="AGB49464.1"/>
    </source>
</evidence>
<dbReference type="Proteomes" id="UP000010866">
    <property type="component" value="Chromosome"/>
</dbReference>
<proteinExistence type="predicted"/>
<dbReference type="RefSeq" id="WP_015324630.1">
    <property type="nucleotide sequence ID" value="NC_019977.1"/>
</dbReference>
<gene>
    <name evidence="1" type="ordered locus">Metho_1234</name>
</gene>
<reference evidence="2" key="1">
    <citation type="submission" date="2012-02" db="EMBL/GenBank/DDBJ databases">
        <title>Complete sequence of chromosome of Methanomethylovorans hollandica DSM 15978.</title>
        <authorList>
            <person name="Lucas S."/>
            <person name="Copeland A."/>
            <person name="Lapidus A."/>
            <person name="Glavina del Rio T."/>
            <person name="Dalin E."/>
            <person name="Tice H."/>
            <person name="Bruce D."/>
            <person name="Goodwin L."/>
            <person name="Pitluck S."/>
            <person name="Peters L."/>
            <person name="Mikhailova N."/>
            <person name="Held B."/>
            <person name="Kyrpides N."/>
            <person name="Mavromatis K."/>
            <person name="Ivanova N."/>
            <person name="Brettin T."/>
            <person name="Detter J.C."/>
            <person name="Han C."/>
            <person name="Larimer F."/>
            <person name="Land M."/>
            <person name="Hauser L."/>
            <person name="Markowitz V."/>
            <person name="Cheng J.-F."/>
            <person name="Hugenholtz P."/>
            <person name="Woyke T."/>
            <person name="Wu D."/>
            <person name="Spring S."/>
            <person name="Schroeder M."/>
            <person name="Brambilla E."/>
            <person name="Klenk H.-P."/>
            <person name="Eisen J.A."/>
        </authorList>
    </citation>
    <scope>NUCLEOTIDE SEQUENCE [LARGE SCALE GENOMIC DNA]</scope>
    <source>
        <strain evidence="2">DSM 15978 / NBRC 107637 / DMS1</strain>
    </source>
</reference>
<protein>
    <submittedName>
        <fullName evidence="1">Uncharacterized protein</fullName>
    </submittedName>
</protein>
<evidence type="ECO:0000313" key="2">
    <source>
        <dbReference type="Proteomes" id="UP000010866"/>
    </source>
</evidence>
<accession>L0KZP4</accession>